<feature type="transmembrane region" description="Helical" evidence="2">
    <location>
        <begin position="362"/>
        <end position="383"/>
    </location>
</feature>
<keyword evidence="2" id="KW-1133">Transmembrane helix</keyword>
<feature type="transmembrane region" description="Helical" evidence="2">
    <location>
        <begin position="162"/>
        <end position="187"/>
    </location>
</feature>
<feature type="transmembrane region" description="Helical" evidence="2">
    <location>
        <begin position="321"/>
        <end position="342"/>
    </location>
</feature>
<dbReference type="GO" id="GO:0015297">
    <property type="term" value="F:antiporter activity"/>
    <property type="evidence" value="ECO:0007669"/>
    <property type="project" value="InterPro"/>
</dbReference>
<feature type="transmembrane region" description="Helical" evidence="2">
    <location>
        <begin position="199"/>
        <end position="222"/>
    </location>
</feature>
<name>A0A1V9ZTZ0_ACHHY</name>
<dbReference type="OrthoDB" id="71403at2759"/>
<feature type="transmembrane region" description="Helical" evidence="2">
    <location>
        <begin position="20"/>
        <end position="45"/>
    </location>
</feature>
<keyword evidence="2" id="KW-0472">Membrane</keyword>
<keyword evidence="4" id="KW-1185">Reference proteome</keyword>
<dbReference type="GO" id="GO:0016020">
    <property type="term" value="C:membrane"/>
    <property type="evidence" value="ECO:0007669"/>
    <property type="project" value="InterPro"/>
</dbReference>
<proteinExistence type="inferred from homology"/>
<dbReference type="PANTHER" id="PTHR11206">
    <property type="entry name" value="MULTIDRUG RESISTANCE PROTEIN"/>
    <property type="match status" value="1"/>
</dbReference>
<evidence type="ECO:0000256" key="1">
    <source>
        <dbReference type="ARBA" id="ARBA00010199"/>
    </source>
</evidence>
<keyword evidence="2" id="KW-0812">Transmembrane</keyword>
<evidence type="ECO:0000256" key="2">
    <source>
        <dbReference type="SAM" id="Phobius"/>
    </source>
</evidence>
<accession>A0A1V9ZTZ0</accession>
<protein>
    <submittedName>
        <fullName evidence="3">Multidrug/Oligosaccharidyl-lipid/Polysaccharide (MOP) Flippase Superfamily</fullName>
    </submittedName>
</protein>
<evidence type="ECO:0000313" key="4">
    <source>
        <dbReference type="Proteomes" id="UP000243579"/>
    </source>
</evidence>
<dbReference type="AlphaFoldDB" id="A0A1V9ZTZ0"/>
<feature type="transmembrane region" description="Helical" evidence="2">
    <location>
        <begin position="65"/>
        <end position="85"/>
    </location>
</feature>
<comment type="caution">
    <text evidence="3">The sequence shown here is derived from an EMBL/GenBank/DDBJ whole genome shotgun (WGS) entry which is preliminary data.</text>
</comment>
<reference evidence="3 4" key="1">
    <citation type="journal article" date="2014" name="Genome Biol. Evol.">
        <title>The secreted proteins of Achlya hypogyna and Thraustotheca clavata identify the ancestral oomycete secretome and reveal gene acquisitions by horizontal gene transfer.</title>
        <authorList>
            <person name="Misner I."/>
            <person name="Blouin N."/>
            <person name="Leonard G."/>
            <person name="Richards T.A."/>
            <person name="Lane C.E."/>
        </authorList>
    </citation>
    <scope>NUCLEOTIDE SEQUENCE [LARGE SCALE GENOMIC DNA]</scope>
    <source>
        <strain evidence="3 4">ATCC 48635</strain>
    </source>
</reference>
<dbReference type="InterPro" id="IPR002528">
    <property type="entry name" value="MATE_fam"/>
</dbReference>
<gene>
    <name evidence="3" type="ORF">ACHHYP_01081</name>
</gene>
<organism evidence="3 4">
    <name type="scientific">Achlya hypogyna</name>
    <name type="common">Oomycete</name>
    <name type="synonym">Protoachlya hypogyna</name>
    <dbReference type="NCBI Taxonomy" id="1202772"/>
    <lineage>
        <taxon>Eukaryota</taxon>
        <taxon>Sar</taxon>
        <taxon>Stramenopiles</taxon>
        <taxon>Oomycota</taxon>
        <taxon>Saprolegniomycetes</taxon>
        <taxon>Saprolegniales</taxon>
        <taxon>Achlyaceae</taxon>
        <taxon>Achlya</taxon>
    </lineage>
</organism>
<feature type="transmembrane region" description="Helical" evidence="2">
    <location>
        <begin position="390"/>
        <end position="411"/>
    </location>
</feature>
<dbReference type="Proteomes" id="UP000243579">
    <property type="component" value="Unassembled WGS sequence"/>
</dbReference>
<dbReference type="STRING" id="1202772.A0A1V9ZTZ0"/>
<dbReference type="EMBL" id="JNBR01000008">
    <property type="protein sequence ID" value="OQS01431.1"/>
    <property type="molecule type" value="Genomic_DNA"/>
</dbReference>
<dbReference type="GO" id="GO:0042910">
    <property type="term" value="F:xenobiotic transmembrane transporter activity"/>
    <property type="evidence" value="ECO:0007669"/>
    <property type="project" value="InterPro"/>
</dbReference>
<feature type="transmembrane region" description="Helical" evidence="2">
    <location>
        <begin position="243"/>
        <end position="269"/>
    </location>
</feature>
<feature type="transmembrane region" description="Helical" evidence="2">
    <location>
        <begin position="417"/>
        <end position="439"/>
    </location>
</feature>
<dbReference type="NCBIfam" id="TIGR00797">
    <property type="entry name" value="matE"/>
    <property type="match status" value="1"/>
</dbReference>
<feature type="transmembrane region" description="Helical" evidence="2">
    <location>
        <begin position="134"/>
        <end position="155"/>
    </location>
</feature>
<feature type="transmembrane region" description="Helical" evidence="2">
    <location>
        <begin position="275"/>
        <end position="300"/>
    </location>
</feature>
<evidence type="ECO:0000313" key="3">
    <source>
        <dbReference type="EMBL" id="OQS01431.1"/>
    </source>
</evidence>
<feature type="transmembrane region" description="Helical" evidence="2">
    <location>
        <begin position="92"/>
        <end position="114"/>
    </location>
</feature>
<dbReference type="Pfam" id="PF01554">
    <property type="entry name" value="MatE"/>
    <property type="match status" value="2"/>
</dbReference>
<comment type="similarity">
    <text evidence="1">Belongs to the multi antimicrobial extrusion (MATE) (TC 2.A.66.1) family.</text>
</comment>
<sequence length="510" mass="55042">MDNGRATTDAFILRKELLPFIGFALQLVVSNVARLAVMVIDSAFIGHVGTDELAGAALATLWIQFPLYIVWAMASALIALCGQAYGAKSYKLMGVWLQMALILITVCSAPVMLYNCFIEGILRHATDDESVVKFGARFSLLLTPIIWPLLAYVCLRQYLQAMGIVMPTTINGIAAIGIDVAANYLLIYTAGLGFDGSPLATVIAAWFQPIALFLYAIVYKQYHKQAWGGWKMAELTWARWKTFLRMAIPLALNDGCNILAEAVLSFVVAKMGAEVIAVNAIMSSVWAIVGAMFTGVGIAAEVGLAADLGAGRPKTAKSRACLGFVAVAFTALFAVLGLWFGRTGIVGVFTEDARLLDGFVDVLPIFVAALCADAFQLGLVTALQGMGQMGFVTIVTVVGSWGVQLPLAYYFGLYREMGLRGVWTGCAVATTIKLIVLAIKFATINWEKVVAEARSVAEAADGKISNMTSDDDDSEDVVLDSAYIIEAPVHNVSDESWYLYSDRRMHITLI</sequence>